<accession>A0A7W4ID10</accession>
<evidence type="ECO:0000313" key="7">
    <source>
        <dbReference type="Proteomes" id="UP000589085"/>
    </source>
</evidence>
<evidence type="ECO:0000313" key="6">
    <source>
        <dbReference type="EMBL" id="MBB2160532.1"/>
    </source>
</evidence>
<feature type="transmembrane region" description="Helical" evidence="5">
    <location>
        <begin position="394"/>
        <end position="416"/>
    </location>
</feature>
<evidence type="ECO:0000256" key="4">
    <source>
        <dbReference type="ARBA" id="ARBA00023136"/>
    </source>
</evidence>
<reference evidence="6 7" key="1">
    <citation type="submission" date="2020-04" db="EMBL/GenBank/DDBJ databases">
        <title>Description of novel Gluconacetobacter.</title>
        <authorList>
            <person name="Sombolestani A."/>
        </authorList>
    </citation>
    <scope>NUCLEOTIDE SEQUENCE [LARGE SCALE GENOMIC DNA]</scope>
    <source>
        <strain evidence="6 7">LMG 19747</strain>
    </source>
</reference>
<evidence type="ECO:0000256" key="5">
    <source>
        <dbReference type="SAM" id="Phobius"/>
    </source>
</evidence>
<feature type="transmembrane region" description="Helical" evidence="5">
    <location>
        <begin position="88"/>
        <end position="115"/>
    </location>
</feature>
<dbReference type="RefSeq" id="WP_182997393.1">
    <property type="nucleotide sequence ID" value="NZ_JABEQJ010000011.1"/>
</dbReference>
<feature type="transmembrane region" description="Helical" evidence="5">
    <location>
        <begin position="151"/>
        <end position="176"/>
    </location>
</feature>
<dbReference type="EMBL" id="JABEQJ010000011">
    <property type="protein sequence ID" value="MBB2160532.1"/>
    <property type="molecule type" value="Genomic_DNA"/>
</dbReference>
<feature type="transmembrane region" description="Helical" evidence="5">
    <location>
        <begin position="12"/>
        <end position="37"/>
    </location>
</feature>
<organism evidence="6 7">
    <name type="scientific">Gluconacetobacter sacchari</name>
    <dbReference type="NCBI Taxonomy" id="92759"/>
    <lineage>
        <taxon>Bacteria</taxon>
        <taxon>Pseudomonadati</taxon>
        <taxon>Pseudomonadota</taxon>
        <taxon>Alphaproteobacteria</taxon>
        <taxon>Acetobacterales</taxon>
        <taxon>Acetobacteraceae</taxon>
        <taxon>Gluconacetobacter</taxon>
    </lineage>
</organism>
<gene>
    <name evidence="6" type="ORF">HLH48_10150</name>
</gene>
<comment type="subcellular location">
    <subcellularLocation>
        <location evidence="1">Membrane</location>
        <topology evidence="1">Multi-pass membrane protein</topology>
    </subcellularLocation>
</comment>
<name>A0A7W4ID10_9PROT</name>
<feature type="transmembrane region" description="Helical" evidence="5">
    <location>
        <begin position="196"/>
        <end position="217"/>
    </location>
</feature>
<evidence type="ECO:0000256" key="2">
    <source>
        <dbReference type="ARBA" id="ARBA00022692"/>
    </source>
</evidence>
<feature type="transmembrane region" description="Helical" evidence="5">
    <location>
        <begin position="49"/>
        <end position="67"/>
    </location>
</feature>
<protein>
    <submittedName>
        <fullName evidence="6">APC family permease</fullName>
    </submittedName>
</protein>
<sequence length="449" mass="48640">MGGKPLNGRPGALTISLFVISAAAPLTTVFGAVPAAFSSGMTSIVPEMFLLSGLLYLAFYMLLLSAARNMPASGAYHTYIARGMGWRVSFAMAAVSLVSYLFIQLGVAALFGVFFRDVLGAAGAGVSPWIWSMLALAIANPLARRPARTSTLILGIVIGVELSVLVVVNCFLLFHADISGSLRRSFSGTGLMHDRTGATLAFIVGSFVGLEAISMFKDESPQAARSERIATYLSVLFMTGVYVLSSYCIEAYYFPSDIAVQASRRQELLYFDAIGLLLGQWWNWGIRILLIVSLFACILSLSRNVDEYLSSFLFPRRVPMQAERGRACHIQTAMLVAGLMLCLFLGFDPYRMVFPVCSEIAIFGIVVTQIFVCLSFVAGVGLRGKAMISRAMMPWAALVLAGLLIEFGFIVMNPQIVYRNSLLLSCWPLAAIGLTGILTFLAAPRRITA</sequence>
<feature type="transmembrane region" description="Helical" evidence="5">
    <location>
        <begin position="284"/>
        <end position="305"/>
    </location>
</feature>
<comment type="caution">
    <text evidence="6">The sequence shown here is derived from an EMBL/GenBank/DDBJ whole genome shotgun (WGS) entry which is preliminary data.</text>
</comment>
<feature type="transmembrane region" description="Helical" evidence="5">
    <location>
        <begin position="422"/>
        <end position="443"/>
    </location>
</feature>
<dbReference type="PIRSF" id="PIRSF006060">
    <property type="entry name" value="AA_transporter"/>
    <property type="match status" value="1"/>
</dbReference>
<evidence type="ECO:0000256" key="3">
    <source>
        <dbReference type="ARBA" id="ARBA00022989"/>
    </source>
</evidence>
<dbReference type="PANTHER" id="PTHR42770:SF16">
    <property type="entry name" value="AMINO ACID PERMEASE"/>
    <property type="match status" value="1"/>
</dbReference>
<proteinExistence type="predicted"/>
<dbReference type="PANTHER" id="PTHR42770">
    <property type="entry name" value="AMINO ACID TRANSPORTER-RELATED"/>
    <property type="match status" value="1"/>
</dbReference>
<dbReference type="Gene3D" id="1.20.1740.10">
    <property type="entry name" value="Amino acid/polyamine transporter I"/>
    <property type="match status" value="1"/>
</dbReference>
<evidence type="ECO:0000256" key="1">
    <source>
        <dbReference type="ARBA" id="ARBA00004141"/>
    </source>
</evidence>
<feature type="transmembrane region" description="Helical" evidence="5">
    <location>
        <begin position="326"/>
        <end position="347"/>
    </location>
</feature>
<dbReference type="AlphaFoldDB" id="A0A7W4ID10"/>
<dbReference type="InterPro" id="IPR050367">
    <property type="entry name" value="APC_superfamily"/>
</dbReference>
<dbReference type="GO" id="GO:0016020">
    <property type="term" value="C:membrane"/>
    <property type="evidence" value="ECO:0007669"/>
    <property type="project" value="UniProtKB-SubCell"/>
</dbReference>
<keyword evidence="2 5" id="KW-0812">Transmembrane</keyword>
<feature type="transmembrane region" description="Helical" evidence="5">
    <location>
        <begin position="353"/>
        <end position="382"/>
    </location>
</feature>
<keyword evidence="3 5" id="KW-1133">Transmembrane helix</keyword>
<feature type="transmembrane region" description="Helical" evidence="5">
    <location>
        <begin position="121"/>
        <end position="139"/>
    </location>
</feature>
<feature type="transmembrane region" description="Helical" evidence="5">
    <location>
        <begin position="229"/>
        <end position="254"/>
    </location>
</feature>
<keyword evidence="4 5" id="KW-0472">Membrane</keyword>
<dbReference type="Proteomes" id="UP000589085">
    <property type="component" value="Unassembled WGS sequence"/>
</dbReference>